<keyword evidence="2 7" id="KW-0238">DNA-binding</keyword>
<dbReference type="PANTHER" id="PTHR44688:SF16">
    <property type="entry name" value="DNA-BINDING TRANSCRIPTIONAL ACTIVATOR DEVR_DOSR"/>
    <property type="match status" value="1"/>
</dbReference>
<dbReference type="RefSeq" id="WP_091110800.1">
    <property type="nucleotide sequence ID" value="NZ_BKAF01000050.1"/>
</dbReference>
<dbReference type="Gene3D" id="3.40.50.2300">
    <property type="match status" value="1"/>
</dbReference>
<dbReference type="GO" id="GO:0000160">
    <property type="term" value="P:phosphorelay signal transduction system"/>
    <property type="evidence" value="ECO:0007669"/>
    <property type="project" value="InterPro"/>
</dbReference>
<dbReference type="OrthoDB" id="9816529at2"/>
<feature type="modified residue" description="4-aspartylphosphate" evidence="4">
    <location>
        <position position="52"/>
    </location>
</feature>
<evidence type="ECO:0000313" key="7">
    <source>
        <dbReference type="EMBL" id="SFH88965.1"/>
    </source>
</evidence>
<dbReference type="PANTHER" id="PTHR44688">
    <property type="entry name" value="DNA-BINDING TRANSCRIPTIONAL ACTIVATOR DEVR_DOSR"/>
    <property type="match status" value="1"/>
</dbReference>
<evidence type="ECO:0000259" key="6">
    <source>
        <dbReference type="PROSITE" id="PS50110"/>
    </source>
</evidence>
<evidence type="ECO:0000256" key="2">
    <source>
        <dbReference type="ARBA" id="ARBA00023125"/>
    </source>
</evidence>
<dbReference type="GO" id="GO:0006355">
    <property type="term" value="P:regulation of DNA-templated transcription"/>
    <property type="evidence" value="ECO:0007669"/>
    <property type="project" value="InterPro"/>
</dbReference>
<dbReference type="SUPFAM" id="SSF46894">
    <property type="entry name" value="C-terminal effector domain of the bipartite response regulators"/>
    <property type="match status" value="1"/>
</dbReference>
<dbReference type="InterPro" id="IPR000792">
    <property type="entry name" value="Tscrpt_reg_LuxR_C"/>
</dbReference>
<name>A0A1I3DQF7_9ACTN</name>
<keyword evidence="1" id="KW-0805">Transcription regulation</keyword>
<dbReference type="SMART" id="SM00421">
    <property type="entry name" value="HTH_LUXR"/>
    <property type="match status" value="1"/>
</dbReference>
<evidence type="ECO:0000256" key="4">
    <source>
        <dbReference type="PROSITE-ProRule" id="PRU00169"/>
    </source>
</evidence>
<dbReference type="PRINTS" id="PR00038">
    <property type="entry name" value="HTHLUXR"/>
</dbReference>
<dbReference type="Pfam" id="PF00196">
    <property type="entry name" value="GerE"/>
    <property type="match status" value="1"/>
</dbReference>
<dbReference type="Proteomes" id="UP000198649">
    <property type="component" value="Unassembled WGS sequence"/>
</dbReference>
<dbReference type="InterPro" id="IPR011006">
    <property type="entry name" value="CheY-like_superfamily"/>
</dbReference>
<feature type="domain" description="HTH luxR-type" evidence="5">
    <location>
        <begin position="137"/>
        <end position="202"/>
    </location>
</feature>
<dbReference type="PROSITE" id="PS50043">
    <property type="entry name" value="HTH_LUXR_2"/>
    <property type="match status" value="1"/>
</dbReference>
<evidence type="ECO:0000256" key="1">
    <source>
        <dbReference type="ARBA" id="ARBA00023015"/>
    </source>
</evidence>
<reference evidence="7 8" key="1">
    <citation type="submission" date="2016-10" db="EMBL/GenBank/DDBJ databases">
        <authorList>
            <person name="de Groot N.N."/>
        </authorList>
    </citation>
    <scope>NUCLEOTIDE SEQUENCE [LARGE SCALE GENOMIC DNA]</scope>
    <source>
        <strain evidence="7 8">CGMCC 1.11156</strain>
    </source>
</reference>
<protein>
    <submittedName>
        <fullName evidence="7">DNA-binding response regulator, NarL/FixJ family, contains REC and HTH domains</fullName>
    </submittedName>
</protein>
<organism evidence="7 8">
    <name type="scientific">Nocardioides psychrotolerans</name>
    <dbReference type="NCBI Taxonomy" id="1005945"/>
    <lineage>
        <taxon>Bacteria</taxon>
        <taxon>Bacillati</taxon>
        <taxon>Actinomycetota</taxon>
        <taxon>Actinomycetes</taxon>
        <taxon>Propionibacteriales</taxon>
        <taxon>Nocardioidaceae</taxon>
        <taxon>Nocardioides</taxon>
    </lineage>
</organism>
<evidence type="ECO:0000259" key="5">
    <source>
        <dbReference type="PROSITE" id="PS50043"/>
    </source>
</evidence>
<gene>
    <name evidence="7" type="ORF">SAMN05216561_10337</name>
</gene>
<dbReference type="SUPFAM" id="SSF52172">
    <property type="entry name" value="CheY-like"/>
    <property type="match status" value="1"/>
</dbReference>
<keyword evidence="4" id="KW-0597">Phosphoprotein</keyword>
<proteinExistence type="predicted"/>
<accession>A0A1I3DQF7</accession>
<dbReference type="PROSITE" id="PS50110">
    <property type="entry name" value="RESPONSE_REGULATORY"/>
    <property type="match status" value="1"/>
</dbReference>
<evidence type="ECO:0000313" key="8">
    <source>
        <dbReference type="Proteomes" id="UP000198649"/>
    </source>
</evidence>
<keyword evidence="8" id="KW-1185">Reference proteome</keyword>
<dbReference type="GO" id="GO:0003677">
    <property type="term" value="F:DNA binding"/>
    <property type="evidence" value="ECO:0007669"/>
    <property type="project" value="UniProtKB-KW"/>
</dbReference>
<keyword evidence="3" id="KW-0804">Transcription</keyword>
<dbReference type="InterPro" id="IPR016032">
    <property type="entry name" value="Sig_transdc_resp-reg_C-effctor"/>
</dbReference>
<dbReference type="CDD" id="cd06170">
    <property type="entry name" value="LuxR_C_like"/>
    <property type="match status" value="1"/>
</dbReference>
<dbReference type="AlphaFoldDB" id="A0A1I3DQF7"/>
<feature type="domain" description="Response regulatory" evidence="6">
    <location>
        <begin position="6"/>
        <end position="116"/>
    </location>
</feature>
<sequence>MDPTIRVAIVADGDVVHRGLESVVTELPDAVLVQGRTEGPALEAHADVVLYDVIGLRHGEDDQLTHLVKETDAAVVAVARELKPDLADRALEKGVDGVISLSATVSEIHEVVRAAALGDLLGDGSLASLDYTRNPDHRTPSALLSSRETDVIALVACGLSNEEISKRLYLSINTVKTYIRTAYRKIGVTSRSQAVGWAHQHGIH</sequence>
<dbReference type="EMBL" id="FOQG01000003">
    <property type="protein sequence ID" value="SFH88965.1"/>
    <property type="molecule type" value="Genomic_DNA"/>
</dbReference>
<evidence type="ECO:0000256" key="3">
    <source>
        <dbReference type="ARBA" id="ARBA00023163"/>
    </source>
</evidence>
<dbReference type="STRING" id="1005945.SAMN05216561_10337"/>
<dbReference type="InterPro" id="IPR001789">
    <property type="entry name" value="Sig_transdc_resp-reg_receiver"/>
</dbReference>